<dbReference type="Proteomes" id="UP000193411">
    <property type="component" value="Unassembled WGS sequence"/>
</dbReference>
<organism evidence="1 2">
    <name type="scientific">Catenaria anguillulae PL171</name>
    <dbReference type="NCBI Taxonomy" id="765915"/>
    <lineage>
        <taxon>Eukaryota</taxon>
        <taxon>Fungi</taxon>
        <taxon>Fungi incertae sedis</taxon>
        <taxon>Blastocladiomycota</taxon>
        <taxon>Blastocladiomycetes</taxon>
        <taxon>Blastocladiales</taxon>
        <taxon>Catenariaceae</taxon>
        <taxon>Catenaria</taxon>
    </lineage>
</organism>
<comment type="caution">
    <text evidence="1">The sequence shown here is derived from an EMBL/GenBank/DDBJ whole genome shotgun (WGS) entry which is preliminary data.</text>
</comment>
<gene>
    <name evidence="1" type="ORF">BCR44DRAFT_1099919</name>
</gene>
<dbReference type="SUPFAM" id="SSF53474">
    <property type="entry name" value="alpha/beta-Hydrolases"/>
    <property type="match status" value="1"/>
</dbReference>
<sequence length="274" mass="30350">MLSFFFHDHDQTRSNDLEQPVALTYPPCSWRPPNHLLVLPGLLTSAHESKKITRLMAEAKSRNWSALSLDYFGCFSNHGHIWSGIHQPVPHSSACDISWIRWQKDIVDALDRVGWLHQQQPVPDLQRLNHKLTIVGCSAGFALALDVFCERGRSLARRFTAGIHLIGVGASPDPRSRWRKDGVLDGHWIWVPSPYANHSRGYPLPIGLVTEASPVAAECVIPGGGGGGGGQTDPLRVTMIHGDADEVIALSAQWSSFQPLSLPRQRRLLTCRGR</sequence>
<dbReference type="InterPro" id="IPR029058">
    <property type="entry name" value="AB_hydrolase_fold"/>
</dbReference>
<accession>A0A1Y2I1N5</accession>
<name>A0A1Y2I1N5_9FUNG</name>
<proteinExistence type="predicted"/>
<reference evidence="1 2" key="1">
    <citation type="submission" date="2016-07" db="EMBL/GenBank/DDBJ databases">
        <title>Pervasive Adenine N6-methylation of Active Genes in Fungi.</title>
        <authorList>
            <consortium name="DOE Joint Genome Institute"/>
            <person name="Mondo S.J."/>
            <person name="Dannebaum R.O."/>
            <person name="Kuo R.C."/>
            <person name="Labutti K."/>
            <person name="Haridas S."/>
            <person name="Kuo A."/>
            <person name="Salamov A."/>
            <person name="Ahrendt S.R."/>
            <person name="Lipzen A."/>
            <person name="Sullivan W."/>
            <person name="Andreopoulos W.B."/>
            <person name="Clum A."/>
            <person name="Lindquist E."/>
            <person name="Daum C."/>
            <person name="Ramamoorthy G.K."/>
            <person name="Gryganskyi A."/>
            <person name="Culley D."/>
            <person name="Magnuson J.K."/>
            <person name="James T.Y."/>
            <person name="O'Malley M.A."/>
            <person name="Stajich J.E."/>
            <person name="Spatafora J.W."/>
            <person name="Visel A."/>
            <person name="Grigoriev I.V."/>
        </authorList>
    </citation>
    <scope>NUCLEOTIDE SEQUENCE [LARGE SCALE GENOMIC DNA]</scope>
    <source>
        <strain evidence="1 2">PL171</strain>
    </source>
</reference>
<evidence type="ECO:0000313" key="2">
    <source>
        <dbReference type="Proteomes" id="UP000193411"/>
    </source>
</evidence>
<evidence type="ECO:0000313" key="1">
    <source>
        <dbReference type="EMBL" id="ORZ40767.1"/>
    </source>
</evidence>
<dbReference type="EMBL" id="MCFL01000002">
    <property type="protein sequence ID" value="ORZ40767.1"/>
    <property type="molecule type" value="Genomic_DNA"/>
</dbReference>
<dbReference type="Gene3D" id="3.40.50.1820">
    <property type="entry name" value="alpha/beta hydrolase"/>
    <property type="match status" value="1"/>
</dbReference>
<dbReference type="AlphaFoldDB" id="A0A1Y2I1N5"/>
<dbReference type="OrthoDB" id="408373at2759"/>
<evidence type="ECO:0008006" key="3">
    <source>
        <dbReference type="Google" id="ProtNLM"/>
    </source>
</evidence>
<protein>
    <recommendedName>
        <fullName evidence="3">Alpha/Beta hydrolase protein</fullName>
    </recommendedName>
</protein>
<keyword evidence="2" id="KW-1185">Reference proteome</keyword>